<dbReference type="Proteomes" id="UP000027238">
    <property type="component" value="Unassembled WGS sequence"/>
</dbReference>
<evidence type="ECO:0000256" key="1">
    <source>
        <dbReference type="SAM" id="MobiDB-lite"/>
    </source>
</evidence>
<feature type="region of interest" description="Disordered" evidence="1">
    <location>
        <begin position="252"/>
        <end position="277"/>
    </location>
</feature>
<feature type="compositionally biased region" description="Basic residues" evidence="1">
    <location>
        <begin position="260"/>
        <end position="269"/>
    </location>
</feature>
<evidence type="ECO:0000313" key="4">
    <source>
        <dbReference type="Proteomes" id="UP000027238"/>
    </source>
</evidence>
<organism evidence="3 4">
    <name type="scientific">Colletotrichum sublineola</name>
    <name type="common">Sorghum anthracnose fungus</name>
    <dbReference type="NCBI Taxonomy" id="1173701"/>
    <lineage>
        <taxon>Eukaryota</taxon>
        <taxon>Fungi</taxon>
        <taxon>Dikarya</taxon>
        <taxon>Ascomycota</taxon>
        <taxon>Pezizomycotina</taxon>
        <taxon>Sordariomycetes</taxon>
        <taxon>Hypocreomycetidae</taxon>
        <taxon>Glomerellales</taxon>
        <taxon>Glomerellaceae</taxon>
        <taxon>Colletotrichum</taxon>
        <taxon>Colletotrichum graminicola species complex</taxon>
    </lineage>
</organism>
<feature type="chain" id="PRO_5001630374" evidence="2">
    <location>
        <begin position="19"/>
        <end position="277"/>
    </location>
</feature>
<sequence length="277" mass="30595">MEFHLAGIWSLVAQSAIAQQFAMRRTSYELLNLSGSCFEALNTTVDCSDRLAKHVAWDASSVDVLDQEGLEAVCQDTCRQSLVDLRAKVLSSCDAEADTIQYSYMSFPSTYIVDRYLYFYDVSCYKDRFSGAFCDTVLAGWRNEPGGSQAHFCDDCWLGPMSVQLKSPIGFNKERVEEFSSLTRSCSVYDYTTPTPTPYGETIAGLADVTTSISVLATGTSMAKAAATEVTSAEEMMPPIYPLLEVGTAARVDANEGKDRTKRQRRSSLKNKVLDRV</sequence>
<gene>
    <name evidence="3" type="ORF">CSUB01_05412</name>
</gene>
<reference evidence="4" key="1">
    <citation type="journal article" date="2014" name="Genome Announc.">
        <title>Draft genome sequence of Colletotrichum sublineola, a destructive pathogen of cultivated sorghum.</title>
        <authorList>
            <person name="Baroncelli R."/>
            <person name="Sanz-Martin J.M."/>
            <person name="Rech G.E."/>
            <person name="Sukno S.A."/>
            <person name="Thon M.R."/>
        </authorList>
    </citation>
    <scope>NUCLEOTIDE SEQUENCE [LARGE SCALE GENOMIC DNA]</scope>
    <source>
        <strain evidence="4">TX430BB</strain>
    </source>
</reference>
<name>A0A066XIS0_COLSU</name>
<protein>
    <submittedName>
        <fullName evidence="3">Putative LysM domain-containing protein</fullName>
    </submittedName>
</protein>
<keyword evidence="2" id="KW-0732">Signal</keyword>
<keyword evidence="4" id="KW-1185">Reference proteome</keyword>
<evidence type="ECO:0000256" key="2">
    <source>
        <dbReference type="SAM" id="SignalP"/>
    </source>
</evidence>
<dbReference type="HOGENOM" id="CLU_1004771_0_0_1"/>
<feature type="signal peptide" evidence="2">
    <location>
        <begin position="1"/>
        <end position="18"/>
    </location>
</feature>
<dbReference type="eggNOG" id="ENOG502RW58">
    <property type="taxonomic scope" value="Eukaryota"/>
</dbReference>
<proteinExistence type="predicted"/>
<dbReference type="AlphaFoldDB" id="A0A066XIS0"/>
<comment type="caution">
    <text evidence="3">The sequence shown here is derived from an EMBL/GenBank/DDBJ whole genome shotgun (WGS) entry which is preliminary data.</text>
</comment>
<evidence type="ECO:0000313" key="3">
    <source>
        <dbReference type="EMBL" id="KDN65636.1"/>
    </source>
</evidence>
<dbReference type="OrthoDB" id="5985073at2759"/>
<accession>A0A066XIS0</accession>
<dbReference type="EMBL" id="JMSE01001017">
    <property type="protein sequence ID" value="KDN65636.1"/>
    <property type="molecule type" value="Genomic_DNA"/>
</dbReference>
<dbReference type="STRING" id="1173701.A0A066XIS0"/>